<dbReference type="EC" id="2.3.2.26" evidence="6"/>
<dbReference type="CDD" id="cd00078">
    <property type="entry name" value="HECTc"/>
    <property type="match status" value="1"/>
</dbReference>
<feature type="region of interest" description="Disordered" evidence="7">
    <location>
        <begin position="1"/>
        <end position="49"/>
    </location>
</feature>
<gene>
    <name evidence="9" type="ORF">MSPICULIGERA_LOCUS2141</name>
</gene>
<dbReference type="Gene3D" id="3.30.2160.10">
    <property type="entry name" value="Hect, E3 ligase catalytic domain"/>
    <property type="match status" value="1"/>
</dbReference>
<comment type="similarity">
    <text evidence="2 6">Belongs to the UPL family. K-HECT subfamily.</text>
</comment>
<dbReference type="PANTHER" id="PTHR45670:SF1">
    <property type="entry name" value="E3 UBIQUITIN-PROTEIN LIGASE HECTD1"/>
    <property type="match status" value="1"/>
</dbReference>
<feature type="region of interest" description="Disordered" evidence="7">
    <location>
        <begin position="328"/>
        <end position="392"/>
    </location>
</feature>
<feature type="compositionally biased region" description="Basic and acidic residues" evidence="7">
    <location>
        <begin position="272"/>
        <end position="285"/>
    </location>
</feature>
<evidence type="ECO:0000256" key="2">
    <source>
        <dbReference type="ARBA" id="ARBA00006331"/>
    </source>
</evidence>
<name>A0AA36C7Y6_9BILA</name>
<evidence type="ECO:0000256" key="7">
    <source>
        <dbReference type="SAM" id="MobiDB-lite"/>
    </source>
</evidence>
<dbReference type="SUPFAM" id="SSF56204">
    <property type="entry name" value="Hect, E3 ligase catalytic domain"/>
    <property type="match status" value="1"/>
</dbReference>
<dbReference type="Proteomes" id="UP001177023">
    <property type="component" value="Unassembled WGS sequence"/>
</dbReference>
<comment type="caution">
    <text evidence="9">The sequence shown here is derived from an EMBL/GenBank/DDBJ whole genome shotgun (WGS) entry which is preliminary data.</text>
</comment>
<feature type="compositionally biased region" description="Polar residues" evidence="7">
    <location>
        <begin position="286"/>
        <end position="298"/>
    </location>
</feature>
<evidence type="ECO:0000256" key="3">
    <source>
        <dbReference type="ARBA" id="ARBA00022679"/>
    </source>
</evidence>
<feature type="region of interest" description="Disordered" evidence="7">
    <location>
        <begin position="272"/>
        <end position="314"/>
    </location>
</feature>
<keyword evidence="3 6" id="KW-0808">Transferase</keyword>
<comment type="function">
    <text evidence="6">E3 ubiquitin-protein ligase which accepts ubiquitin from an E2 ubiquitin-conjugating enzyme in the form of a thioester and then directly transfers the ubiquitin to targeted substrates.</text>
</comment>
<feature type="compositionally biased region" description="Low complexity" evidence="7">
    <location>
        <begin position="299"/>
        <end position="312"/>
    </location>
</feature>
<dbReference type="Pfam" id="PF00632">
    <property type="entry name" value="HECT"/>
    <property type="match status" value="1"/>
</dbReference>
<dbReference type="PROSITE" id="PS50237">
    <property type="entry name" value="HECT"/>
    <property type="match status" value="1"/>
</dbReference>
<protein>
    <recommendedName>
        <fullName evidence="6">E3 ubiquitin-protein ligase</fullName>
        <ecNumber evidence="6">2.3.2.26</ecNumber>
    </recommendedName>
</protein>
<dbReference type="Gene3D" id="3.30.2410.10">
    <property type="entry name" value="Hect, E3 ligase catalytic domain"/>
    <property type="match status" value="1"/>
</dbReference>
<evidence type="ECO:0000313" key="10">
    <source>
        <dbReference type="Proteomes" id="UP001177023"/>
    </source>
</evidence>
<dbReference type="InterPro" id="IPR045322">
    <property type="entry name" value="HECTD1/TRIP12-like"/>
</dbReference>
<evidence type="ECO:0000256" key="1">
    <source>
        <dbReference type="ARBA" id="ARBA00000885"/>
    </source>
</evidence>
<dbReference type="PANTHER" id="PTHR45670">
    <property type="entry name" value="E3 UBIQUITIN-PROTEIN LIGASE TRIP12"/>
    <property type="match status" value="1"/>
</dbReference>
<dbReference type="EMBL" id="CATQJA010000650">
    <property type="protein sequence ID" value="CAJ0562513.1"/>
    <property type="molecule type" value="Genomic_DNA"/>
</dbReference>
<feature type="domain" description="HECT" evidence="8">
    <location>
        <begin position="823"/>
        <end position="1225"/>
    </location>
</feature>
<organism evidence="9 10">
    <name type="scientific">Mesorhabditis spiculigera</name>
    <dbReference type="NCBI Taxonomy" id="96644"/>
    <lineage>
        <taxon>Eukaryota</taxon>
        <taxon>Metazoa</taxon>
        <taxon>Ecdysozoa</taxon>
        <taxon>Nematoda</taxon>
        <taxon>Chromadorea</taxon>
        <taxon>Rhabditida</taxon>
        <taxon>Rhabditina</taxon>
        <taxon>Rhabditomorpha</taxon>
        <taxon>Rhabditoidea</taxon>
        <taxon>Rhabditidae</taxon>
        <taxon>Mesorhabditinae</taxon>
        <taxon>Mesorhabditis</taxon>
    </lineage>
</organism>
<dbReference type="AlphaFoldDB" id="A0AA36C7Y6"/>
<evidence type="ECO:0000256" key="5">
    <source>
        <dbReference type="PROSITE-ProRule" id="PRU00104"/>
    </source>
</evidence>
<dbReference type="SMART" id="SM00119">
    <property type="entry name" value="HECTc"/>
    <property type="match status" value="1"/>
</dbReference>
<dbReference type="FunFam" id="3.30.2410.10:FF:000007">
    <property type="entry name" value="Putative E3 ubiquitin-protein ligase HECTD1"/>
    <property type="match status" value="1"/>
</dbReference>
<comment type="catalytic activity">
    <reaction evidence="1 6">
        <text>S-ubiquitinyl-[E2 ubiquitin-conjugating enzyme]-L-cysteine + [acceptor protein]-L-lysine = [E2 ubiquitin-conjugating enzyme]-L-cysteine + N(6)-ubiquitinyl-[acceptor protein]-L-lysine.</text>
        <dbReference type="EC" id="2.3.2.26"/>
    </reaction>
</comment>
<accession>A0AA36C7Y6</accession>
<feature type="compositionally biased region" description="Acidic residues" evidence="7">
    <location>
        <begin position="344"/>
        <end position="383"/>
    </location>
</feature>
<keyword evidence="4 5" id="KW-0833">Ubl conjugation pathway</keyword>
<sequence length="1225" mass="136733">MNRSASSTPSVPAESDGDRATPSAVDRERAQMLNVPVGDDLTSTQTPPPTVEVATLATEPIVRDRETSKEVEIGVLYRWKEWRLVRDNDSLYIWADMLAIEFPKRFRLKLELAGADTEAQKHLLNRTNRSFKSEPLTSVGQLKNFLLRMVAKQWYDRERDSYNFVKQIKEQKEITCTYSSDFDDQGIMFWLGTNGKVAEWINPASIGVVKVTCSDTPKQPFGRPEDVLSRDVNPINCHSSDDKNSNFTIDTGLENLLEKSRILIDRTIVERNETAEGRETPEDQHGPSTSQPTLNTNQSATGSSDAATASAAVPEGVEALSLSTPDLASARERAQSTEAASDVTQEDQDTEGDVEEDEENDEEEPEDDDMEDEDEEEDTEPDNDDRGEKRDEDVSFSQLLAELEGEGKVGQAALAVPAGSSTANTNATISQERGIIERLRDVIGMEDSIEQLISGLGPPSTQAIHVKPAGSRKVGTSVSKSIKGYADVIKSMMQQMMDPTSAMDVEDMEEDIFDDEANEEDLMDDELPYNILPDSLAQALIPAFDPRPGRTNINQTQEVELPATISEPTAASNAQPKNTSEAKIRLFLRGPNMPGIENITFEMDNDDHSLFKCIQKLTNNVEWQQKGDRNRRIFDPVYTLIYEDASAATNIDALALPSEDSKVPDIVNQTLDALNLLAKVGATLPESELPSNVFISDKLSQKLLQELSDPLVVAARSMPDWCERLVYSHPCLFTMDTRNMYMGATAFGVARSIVWIQSRRDAALERSRGTGAGTPNPSSAVRREDAYEYRVGRLKHERIKVTRAEDELLEQAIRLFRFHCSNKAVLEIEYNGEEGTGLGPTLEFYALISAEMQRKALAIWWCDDLDETQLKLEEKELDLGEGKKPPGFYVRRAGGLFPAPLPPNTEQRRRANELFRVLGIFMAKVLQDGRLVDIPLSPSFLKLVIHPKVSTRATIADLDGVLTLDDFELVHPIKGRFLKELSSLAARKRALESDDTIDTIAKRRRYDELMLNIGGARCKIDDLGLNFTVNPPSAVFQYKEMELIEGGADMDVTMENVELYVEKCSDYYLNSGIVEQVRAFREGFDRVFPLRSLRSFTPEEVQCLISGEQSPVWNRDDILNYTEPKLGYTRDSPGFLKFVDVMDGLTPAERKNFLQFATGCSSLPPGGLANLHPRLTVVRKVESGDGSYPSVNTCVHYLKLPDYSTAEILRERLLTAINEKGFHLN</sequence>
<dbReference type="InterPro" id="IPR035983">
    <property type="entry name" value="Hect_E3_ubiquitin_ligase"/>
</dbReference>
<dbReference type="GO" id="GO:0016607">
    <property type="term" value="C:nuclear speck"/>
    <property type="evidence" value="ECO:0007669"/>
    <property type="project" value="TreeGrafter"/>
</dbReference>
<evidence type="ECO:0000313" key="9">
    <source>
        <dbReference type="EMBL" id="CAJ0562513.1"/>
    </source>
</evidence>
<dbReference type="GO" id="GO:0043161">
    <property type="term" value="P:proteasome-mediated ubiquitin-dependent protein catabolic process"/>
    <property type="evidence" value="ECO:0007669"/>
    <property type="project" value="TreeGrafter"/>
</dbReference>
<keyword evidence="10" id="KW-1185">Reference proteome</keyword>
<dbReference type="GO" id="GO:0061630">
    <property type="term" value="F:ubiquitin protein ligase activity"/>
    <property type="evidence" value="ECO:0007669"/>
    <property type="project" value="UniProtKB-UniRule"/>
</dbReference>
<feature type="active site" description="Glycyl thioester intermediate" evidence="5">
    <location>
        <position position="1194"/>
    </location>
</feature>
<dbReference type="InterPro" id="IPR000569">
    <property type="entry name" value="HECT_dom"/>
</dbReference>
<feature type="non-terminal residue" evidence="9">
    <location>
        <position position="1"/>
    </location>
</feature>
<evidence type="ECO:0000256" key="6">
    <source>
        <dbReference type="RuleBase" id="RU369009"/>
    </source>
</evidence>
<proteinExistence type="inferred from homology"/>
<comment type="pathway">
    <text evidence="6">Protein modification; protein ubiquitination.</text>
</comment>
<reference evidence="9" key="1">
    <citation type="submission" date="2023-06" db="EMBL/GenBank/DDBJ databases">
        <authorList>
            <person name="Delattre M."/>
        </authorList>
    </citation>
    <scope>NUCLEOTIDE SEQUENCE</scope>
    <source>
        <strain evidence="9">AF72</strain>
    </source>
</reference>
<dbReference type="Gene3D" id="3.90.1750.10">
    <property type="entry name" value="Hect, E3 ligase catalytic domains"/>
    <property type="match status" value="2"/>
</dbReference>
<evidence type="ECO:0000256" key="4">
    <source>
        <dbReference type="ARBA" id="ARBA00022786"/>
    </source>
</evidence>
<feature type="compositionally biased region" description="Polar residues" evidence="7">
    <location>
        <begin position="1"/>
        <end position="10"/>
    </location>
</feature>
<dbReference type="GO" id="GO:0070534">
    <property type="term" value="P:protein K63-linked ubiquitination"/>
    <property type="evidence" value="ECO:0007669"/>
    <property type="project" value="TreeGrafter"/>
</dbReference>
<evidence type="ECO:0000259" key="8">
    <source>
        <dbReference type="PROSITE" id="PS50237"/>
    </source>
</evidence>